<dbReference type="Proteomes" id="UP000007435">
    <property type="component" value="Chromosome"/>
</dbReference>
<dbReference type="Gene3D" id="2.170.130.10">
    <property type="entry name" value="TonB-dependent receptor, plug domain"/>
    <property type="match status" value="1"/>
</dbReference>
<dbReference type="Gene3D" id="2.40.170.20">
    <property type="entry name" value="TonB-dependent receptor, beta-barrel domain"/>
    <property type="match status" value="1"/>
</dbReference>
<dbReference type="EMBL" id="CP002305">
    <property type="protein sequence ID" value="ADQ19128.1"/>
    <property type="molecule type" value="Genomic_DNA"/>
</dbReference>
<comment type="subcellular location">
    <subcellularLocation>
        <location evidence="1">Cell outer membrane</location>
    </subcellularLocation>
</comment>
<keyword evidence="4" id="KW-0732">Signal</keyword>
<keyword evidence="6" id="KW-1185">Reference proteome</keyword>
<dbReference type="KEGG" id="lby:Lbys_3480"/>
<dbReference type="InterPro" id="IPR037066">
    <property type="entry name" value="Plug_dom_sf"/>
</dbReference>
<evidence type="ECO:0000256" key="4">
    <source>
        <dbReference type="SAM" id="SignalP"/>
    </source>
</evidence>
<evidence type="ECO:0000313" key="6">
    <source>
        <dbReference type="Proteomes" id="UP000007435"/>
    </source>
</evidence>
<dbReference type="InterPro" id="IPR008969">
    <property type="entry name" value="CarboxyPept-like_regulatory"/>
</dbReference>
<dbReference type="GO" id="GO:0009279">
    <property type="term" value="C:cell outer membrane"/>
    <property type="evidence" value="ECO:0007669"/>
    <property type="project" value="UniProtKB-SubCell"/>
</dbReference>
<gene>
    <name evidence="5" type="ordered locus">Lbys_3480</name>
</gene>
<keyword evidence="5" id="KW-0675">Receptor</keyword>
<evidence type="ECO:0000256" key="2">
    <source>
        <dbReference type="ARBA" id="ARBA00023136"/>
    </source>
</evidence>
<evidence type="ECO:0000313" key="5">
    <source>
        <dbReference type="EMBL" id="ADQ19128.1"/>
    </source>
</evidence>
<organism evidence="5 6">
    <name type="scientific">Leadbetterella byssophila (strain DSM 17132 / JCM 16389 / KACC 11308 / NBRC 106382 / 4M15)</name>
    <dbReference type="NCBI Taxonomy" id="649349"/>
    <lineage>
        <taxon>Bacteria</taxon>
        <taxon>Pseudomonadati</taxon>
        <taxon>Bacteroidota</taxon>
        <taxon>Cytophagia</taxon>
        <taxon>Cytophagales</taxon>
        <taxon>Leadbetterellaceae</taxon>
        <taxon>Leadbetterella</taxon>
    </lineage>
</organism>
<evidence type="ECO:0000256" key="1">
    <source>
        <dbReference type="ARBA" id="ARBA00004442"/>
    </source>
</evidence>
<dbReference type="AlphaFoldDB" id="E4RYJ8"/>
<reference key="1">
    <citation type="submission" date="2010-11" db="EMBL/GenBank/DDBJ databases">
        <title>The complete genome of Leadbetterella byssophila DSM 17132.</title>
        <authorList>
            <consortium name="US DOE Joint Genome Institute (JGI-PGF)"/>
            <person name="Lucas S."/>
            <person name="Copeland A."/>
            <person name="Lapidus A."/>
            <person name="Glavina del Rio T."/>
            <person name="Dalin E."/>
            <person name="Tice H."/>
            <person name="Bruce D."/>
            <person name="Goodwin L."/>
            <person name="Pitluck S."/>
            <person name="Kyrpides N."/>
            <person name="Mavromatis K."/>
            <person name="Ivanova N."/>
            <person name="Teshima H."/>
            <person name="Brettin T."/>
            <person name="Detter J.C."/>
            <person name="Han C."/>
            <person name="Tapia R."/>
            <person name="Land M."/>
            <person name="Hauser L."/>
            <person name="Markowitz V."/>
            <person name="Cheng J.-F."/>
            <person name="Hugenholtz P."/>
            <person name="Woyke T."/>
            <person name="Wu D."/>
            <person name="Tindall B."/>
            <person name="Pomrenke H.G."/>
            <person name="Brambilla E."/>
            <person name="Klenk H.-P."/>
            <person name="Eisen J.A."/>
        </authorList>
    </citation>
    <scope>NUCLEOTIDE SEQUENCE [LARGE SCALE GENOMIC DNA]</scope>
    <source>
        <strain>DSM 17132</strain>
    </source>
</reference>
<dbReference type="eggNOG" id="COG4206">
    <property type="taxonomic scope" value="Bacteria"/>
</dbReference>
<feature type="chain" id="PRO_5003188300" evidence="4">
    <location>
        <begin position="18"/>
        <end position="754"/>
    </location>
</feature>
<proteinExistence type="predicted"/>
<name>E4RYJ8_LEAB4</name>
<sequence length="754" mass="85356">MKLLALLSLLFPLQLLAQNTQTIKIQLRDEINGQAISGATVSIPKYQLQSVSDDQGSVRWDGVPVGRLEIEISALNYGKKILKELLLEKSKQLILDVELQQVSRELHAVTVSSAGNTIPALLSAEKITSEQIFRYPATFFDPARLTMTLPGVANTNDQANNVSVRGNNPSYIQWRLEGVEIVNPNHLSNAGTFADKPAAVGGGTNILSAQMLGNMNFLSGAFPSSYGNALGGIFDMNLRAGNAEKYQHVVQVGLIGVDLSSEGPINKRKGSSYLVNYRYSFTGLLGLAGVNFGGEKIDFQDLSLYLNFPTKRAGTFSFFGMGGVSSNIFAPDADSTKWESAKDLNNIDFNARMGLVGAKHQVRLWNKYQWKTVVVNSSSEDLRNAYTGNQNVDYDYAAKNYLSFSTSFSGDLYKWWAFQFGVNLSHQFTKFNYIDSGELFYSYDNLQVQPYVRVSNRKSDRFNYNVGIMFPYYSLSQSQYAEPRLSASYYLLPKHQVKVAYGLHSQVVNSRVGLYLPNKPSRSHHFTLGYQYDIDQKQSVSVEAYYQSMFNLTRFDSLYMSVMNGYELGDFRGGYFLPNQKNQGRNYGIEFSYKRYLENGFFALANATFYKSQFKAFDGKFYDSRYSGDYIYNITGGKEWETKKGKIVGLNTRVNWVGGFRDYFIDVTQDNGVTYVGWRLDQPLTVKYDDYFRVDLRAYIKTTKKKGSETISLDLQNLTGRENVGYNYFDIFTGKIEQKKQLGLVPMLNYRWEF</sequence>
<dbReference type="SUPFAM" id="SSF56935">
    <property type="entry name" value="Porins"/>
    <property type="match status" value="1"/>
</dbReference>
<dbReference type="HOGENOM" id="CLU_016599_1_2_10"/>
<dbReference type="SUPFAM" id="SSF49464">
    <property type="entry name" value="Carboxypeptidase regulatory domain-like"/>
    <property type="match status" value="1"/>
</dbReference>
<dbReference type="OrthoDB" id="9804995at2"/>
<protein>
    <submittedName>
        <fullName evidence="5">TonB-dependent receptor plug</fullName>
    </submittedName>
</protein>
<dbReference type="InterPro" id="IPR036942">
    <property type="entry name" value="Beta-barrel_TonB_sf"/>
</dbReference>
<dbReference type="RefSeq" id="WP_013410152.1">
    <property type="nucleotide sequence ID" value="NC_014655.1"/>
</dbReference>
<reference evidence="5 6" key="2">
    <citation type="journal article" date="2011" name="Stand. Genomic Sci.">
        <title>Complete genome sequence of Leadbetterella byssophila type strain (4M15).</title>
        <authorList>
            <person name="Abt B."/>
            <person name="Teshima H."/>
            <person name="Lucas S."/>
            <person name="Lapidus A."/>
            <person name="Del Rio T.G."/>
            <person name="Nolan M."/>
            <person name="Tice H."/>
            <person name="Cheng J.F."/>
            <person name="Pitluck S."/>
            <person name="Liolios K."/>
            <person name="Pagani I."/>
            <person name="Ivanova N."/>
            <person name="Mavromatis K."/>
            <person name="Pati A."/>
            <person name="Tapia R."/>
            <person name="Han C."/>
            <person name="Goodwin L."/>
            <person name="Chen A."/>
            <person name="Palaniappan K."/>
            <person name="Land M."/>
            <person name="Hauser L."/>
            <person name="Chang Y.J."/>
            <person name="Jeffries C.D."/>
            <person name="Rohde M."/>
            <person name="Goker M."/>
            <person name="Tindall B.J."/>
            <person name="Detter J.C."/>
            <person name="Woyke T."/>
            <person name="Bristow J."/>
            <person name="Eisen J.A."/>
            <person name="Markowitz V."/>
            <person name="Hugenholtz P."/>
            <person name="Klenk H.P."/>
            <person name="Kyrpides N.C."/>
        </authorList>
    </citation>
    <scope>NUCLEOTIDE SEQUENCE [LARGE SCALE GENOMIC DNA]</scope>
    <source>
        <strain evidence="6">DSM 17132 / JCM 16389 / KACC 11308 / NBRC 106382 / 4M15</strain>
    </source>
</reference>
<evidence type="ECO:0000256" key="3">
    <source>
        <dbReference type="ARBA" id="ARBA00023237"/>
    </source>
</evidence>
<accession>E4RYJ8</accession>
<keyword evidence="3" id="KW-0998">Cell outer membrane</keyword>
<dbReference type="Pfam" id="PF13620">
    <property type="entry name" value="CarboxypepD_reg"/>
    <property type="match status" value="1"/>
</dbReference>
<keyword evidence="2" id="KW-0472">Membrane</keyword>
<dbReference type="STRING" id="649349.Lbys_3480"/>
<feature type="signal peptide" evidence="4">
    <location>
        <begin position="1"/>
        <end position="17"/>
    </location>
</feature>